<dbReference type="Gene3D" id="3.40.50.280">
    <property type="entry name" value="Cobalamin-binding domain"/>
    <property type="match status" value="1"/>
</dbReference>
<dbReference type="InterPro" id="IPR006158">
    <property type="entry name" value="Cobalamin-bd"/>
</dbReference>
<evidence type="ECO:0000256" key="3">
    <source>
        <dbReference type="ARBA" id="ARBA00022723"/>
    </source>
</evidence>
<dbReference type="EMBL" id="UINC01228647">
    <property type="protein sequence ID" value="SVE60048.1"/>
    <property type="molecule type" value="Genomic_DNA"/>
</dbReference>
<dbReference type="GO" id="GO:0031419">
    <property type="term" value="F:cobalamin binding"/>
    <property type="evidence" value="ECO:0007669"/>
    <property type="project" value="InterPro"/>
</dbReference>
<evidence type="ECO:0000256" key="1">
    <source>
        <dbReference type="ARBA" id="ARBA00001966"/>
    </source>
</evidence>
<keyword evidence="3" id="KW-0479">Metal-binding</keyword>
<sequence>MRILFVFPNISDAGYKLVGVSTLSALAKRAGHETALFDTSFINTSNLSKVKNFKSQNDIGEEILNFKPIADKSIYGKKEVDLKSTFLSKLISFKPDMVAVSCLSTEWYLSQLILGFTKEYDSSIFTIVGGRHCIADPEGTIEHPSVDAICVGEGELAFMRLLEALEKGKLDYSIPGLRIKSKDGKIHQTPPKGYLLELDDLPYLDNEIYEEGQFYRPFYGKLWRS</sequence>
<dbReference type="AlphaFoldDB" id="A0A383EVD4"/>
<keyword evidence="5" id="KW-0411">Iron-sulfur</keyword>
<protein>
    <recommendedName>
        <fullName evidence="6">B12-binding domain-containing protein</fullName>
    </recommendedName>
</protein>
<gene>
    <name evidence="7" type="ORF">METZ01_LOCUS512902</name>
</gene>
<keyword evidence="4" id="KW-0408">Iron</keyword>
<dbReference type="GO" id="GO:0051536">
    <property type="term" value="F:iron-sulfur cluster binding"/>
    <property type="evidence" value="ECO:0007669"/>
    <property type="project" value="UniProtKB-KW"/>
</dbReference>
<accession>A0A383EVD4</accession>
<name>A0A383EVD4_9ZZZZ</name>
<evidence type="ECO:0000256" key="2">
    <source>
        <dbReference type="ARBA" id="ARBA00022691"/>
    </source>
</evidence>
<dbReference type="InterPro" id="IPR051198">
    <property type="entry name" value="BchE-like"/>
</dbReference>
<feature type="non-terminal residue" evidence="7">
    <location>
        <position position="225"/>
    </location>
</feature>
<dbReference type="CDD" id="cd02068">
    <property type="entry name" value="radical_SAM_B12_BD"/>
    <property type="match status" value="1"/>
</dbReference>
<organism evidence="7">
    <name type="scientific">marine metagenome</name>
    <dbReference type="NCBI Taxonomy" id="408172"/>
    <lineage>
        <taxon>unclassified sequences</taxon>
        <taxon>metagenomes</taxon>
        <taxon>ecological metagenomes</taxon>
    </lineage>
</organism>
<dbReference type="PANTHER" id="PTHR43409">
    <property type="entry name" value="ANAEROBIC MAGNESIUM-PROTOPORPHYRIN IX MONOMETHYL ESTER CYCLASE-RELATED"/>
    <property type="match status" value="1"/>
</dbReference>
<evidence type="ECO:0000259" key="6">
    <source>
        <dbReference type="PROSITE" id="PS51332"/>
    </source>
</evidence>
<dbReference type="Pfam" id="PF02310">
    <property type="entry name" value="B12-binding"/>
    <property type="match status" value="1"/>
</dbReference>
<proteinExistence type="predicted"/>
<keyword evidence="2" id="KW-0949">S-adenosyl-L-methionine</keyword>
<evidence type="ECO:0000313" key="7">
    <source>
        <dbReference type="EMBL" id="SVE60048.1"/>
    </source>
</evidence>
<comment type="cofactor">
    <cofactor evidence="1">
        <name>[4Fe-4S] cluster</name>
        <dbReference type="ChEBI" id="CHEBI:49883"/>
    </cofactor>
</comment>
<dbReference type="GO" id="GO:0046872">
    <property type="term" value="F:metal ion binding"/>
    <property type="evidence" value="ECO:0007669"/>
    <property type="project" value="UniProtKB-KW"/>
</dbReference>
<feature type="domain" description="B12-binding" evidence="6">
    <location>
        <begin position="2"/>
        <end position="172"/>
    </location>
</feature>
<dbReference type="PROSITE" id="PS51332">
    <property type="entry name" value="B12_BINDING"/>
    <property type="match status" value="1"/>
</dbReference>
<reference evidence="7" key="1">
    <citation type="submission" date="2018-05" db="EMBL/GenBank/DDBJ databases">
        <authorList>
            <person name="Lanie J.A."/>
            <person name="Ng W.-L."/>
            <person name="Kazmierczak K.M."/>
            <person name="Andrzejewski T.M."/>
            <person name="Davidsen T.M."/>
            <person name="Wayne K.J."/>
            <person name="Tettelin H."/>
            <person name="Glass J.I."/>
            <person name="Rusch D."/>
            <person name="Podicherti R."/>
            <person name="Tsui H.-C.T."/>
            <person name="Winkler M.E."/>
        </authorList>
    </citation>
    <scope>NUCLEOTIDE SEQUENCE</scope>
</reference>
<evidence type="ECO:0000256" key="5">
    <source>
        <dbReference type="ARBA" id="ARBA00023014"/>
    </source>
</evidence>
<evidence type="ECO:0000256" key="4">
    <source>
        <dbReference type="ARBA" id="ARBA00023004"/>
    </source>
</evidence>